<proteinExistence type="predicted"/>
<comment type="caution">
    <text evidence="2">The sequence shown here is derived from an EMBL/GenBank/DDBJ whole genome shotgun (WGS) entry which is preliminary data.</text>
</comment>
<evidence type="ECO:0000256" key="1">
    <source>
        <dbReference type="SAM" id="MobiDB-lite"/>
    </source>
</evidence>
<gene>
    <name evidence="2" type="ORF">PR048_014749</name>
</gene>
<keyword evidence="3" id="KW-1185">Reference proteome</keyword>
<sequence>MALVSGFYRGSPIFPVLLFRRCSILTSITVIIFQHLATAKYGSPRHLYGPTEVADRTSDVMRADAREPIRALNVAAHRVCSRDTRRTPLPSLHNPPPRSHCANNRTAQPGDNATRAWMATGILRNWEQVSSVLAQYLLLITDTDESFRLAQNQRASSPGSLDIPPGDFRPHLKLPPAATGSHPTARRRMITSNINVLRDLFSDSTGATVAERLARSPPTKAIRVQSPTGSPYFRMWKSCRTMPLVGSAASSFRHCSILTSIALIGSEDLACDEKCIDEGRERETSAERAWDAPEQPGQ</sequence>
<accession>A0ABQ9HF91</accession>
<protein>
    <submittedName>
        <fullName evidence="2">Uncharacterized protein</fullName>
    </submittedName>
</protein>
<feature type="compositionally biased region" description="Polar residues" evidence="1">
    <location>
        <begin position="101"/>
        <end position="111"/>
    </location>
</feature>
<feature type="region of interest" description="Disordered" evidence="1">
    <location>
        <begin position="152"/>
        <end position="184"/>
    </location>
</feature>
<organism evidence="2 3">
    <name type="scientific">Dryococelus australis</name>
    <dbReference type="NCBI Taxonomy" id="614101"/>
    <lineage>
        <taxon>Eukaryota</taxon>
        <taxon>Metazoa</taxon>
        <taxon>Ecdysozoa</taxon>
        <taxon>Arthropoda</taxon>
        <taxon>Hexapoda</taxon>
        <taxon>Insecta</taxon>
        <taxon>Pterygota</taxon>
        <taxon>Neoptera</taxon>
        <taxon>Polyneoptera</taxon>
        <taxon>Phasmatodea</taxon>
        <taxon>Verophasmatodea</taxon>
        <taxon>Anareolatae</taxon>
        <taxon>Phasmatidae</taxon>
        <taxon>Eurycanthinae</taxon>
        <taxon>Dryococelus</taxon>
    </lineage>
</organism>
<feature type="region of interest" description="Disordered" evidence="1">
    <location>
        <begin position="83"/>
        <end position="111"/>
    </location>
</feature>
<evidence type="ECO:0000313" key="2">
    <source>
        <dbReference type="EMBL" id="KAJ8882910.1"/>
    </source>
</evidence>
<reference evidence="2 3" key="1">
    <citation type="submission" date="2023-02" db="EMBL/GenBank/DDBJ databases">
        <title>LHISI_Scaffold_Assembly.</title>
        <authorList>
            <person name="Stuart O.P."/>
            <person name="Cleave R."/>
            <person name="Magrath M.J.L."/>
            <person name="Mikheyev A.S."/>
        </authorList>
    </citation>
    <scope>NUCLEOTIDE SEQUENCE [LARGE SCALE GENOMIC DNA]</scope>
    <source>
        <strain evidence="2">Daus_M_001</strain>
        <tissue evidence="2">Leg muscle</tissue>
    </source>
</reference>
<evidence type="ECO:0000313" key="3">
    <source>
        <dbReference type="Proteomes" id="UP001159363"/>
    </source>
</evidence>
<dbReference type="Proteomes" id="UP001159363">
    <property type="component" value="Chromosome 4"/>
</dbReference>
<name>A0ABQ9HF91_9NEOP</name>
<dbReference type="EMBL" id="JARBHB010000005">
    <property type="protein sequence ID" value="KAJ8882910.1"/>
    <property type="molecule type" value="Genomic_DNA"/>
</dbReference>